<name>A0A7H9B515_ZYGMR</name>
<evidence type="ECO:0000256" key="2">
    <source>
        <dbReference type="ARBA" id="ARBA00022692"/>
    </source>
</evidence>
<evidence type="ECO:0000313" key="6">
    <source>
        <dbReference type="Proteomes" id="UP000509704"/>
    </source>
</evidence>
<organism evidence="5 6">
    <name type="scientific">Zygotorulaspora mrakii</name>
    <name type="common">Zygosaccharomyces mrakii</name>
    <dbReference type="NCBI Taxonomy" id="42260"/>
    <lineage>
        <taxon>Eukaryota</taxon>
        <taxon>Fungi</taxon>
        <taxon>Dikarya</taxon>
        <taxon>Ascomycota</taxon>
        <taxon>Saccharomycotina</taxon>
        <taxon>Saccharomycetes</taxon>
        <taxon>Saccharomycetales</taxon>
        <taxon>Saccharomycetaceae</taxon>
        <taxon>Zygotorulaspora</taxon>
    </lineage>
</organism>
<dbReference type="GeneID" id="59236575"/>
<dbReference type="Proteomes" id="UP000509704">
    <property type="component" value="Chromosome 4"/>
</dbReference>
<comment type="subcellular location">
    <subcellularLocation>
        <location evidence="1">Membrane</location>
    </subcellularLocation>
</comment>
<dbReference type="InterPro" id="IPR023395">
    <property type="entry name" value="MCP_dom_sf"/>
</dbReference>
<evidence type="ECO:0000256" key="1">
    <source>
        <dbReference type="ARBA" id="ARBA00004370"/>
    </source>
</evidence>
<sequence>MEDSGNRLQARPYYNPEDFNAGYSAIFRPDKGVVDVNGQTMASKLAVVQSSGSRIGKNAFSKKASGSLLSGLSFGDSKKLFTRDTNGTNIESHKNISDMEWSDFLNVRTWKKILGQLCDQFLRKYFKHLIQQPFEVARVLLQVGDFNEIVERDNCSARLPVELKNELADDPAYPEKDDFNEEIDFFPTTNDSSRWRSAVLNEEESKREHEDFVNANEIIITPESNHTMDIMNALMDNEGIRGLWKANNTTFIYNFLSITLDAWFTGIISPFLGIPDPYFMDLIHSPNLKASIILTLSANILTKIVLLPLDIIRTRFIVTSIHRGAKPIRSLKKLIRNWSWSKDGVKISIDMWILTILQSVFNVTFNKLFDVLIYHEFNVEKHSQIKWYSSLKFVSQFMELFAKLPIENLLRRCQVNYLINSNQNSLSIDRNDLVIKPIRYEGVWNSIKSKKMTMELWNGWRVSLMSLVCYYGFEMMNNDPIDLEQEKF</sequence>
<dbReference type="AlphaFoldDB" id="A0A7H9B515"/>
<dbReference type="Gene3D" id="1.50.40.10">
    <property type="entry name" value="Mitochondrial carrier domain"/>
    <property type="match status" value="1"/>
</dbReference>
<evidence type="ECO:0000313" key="5">
    <source>
        <dbReference type="EMBL" id="QLG72852.1"/>
    </source>
</evidence>
<gene>
    <name evidence="5" type="ORF">HG535_0D05610</name>
</gene>
<keyword evidence="6" id="KW-1185">Reference proteome</keyword>
<dbReference type="EMBL" id="CP058607">
    <property type="protein sequence ID" value="QLG72852.1"/>
    <property type="molecule type" value="Genomic_DNA"/>
</dbReference>
<protein>
    <recommendedName>
        <fullName evidence="7">Mitochondrial fusion and transport protein UGO1</fullName>
    </recommendedName>
</protein>
<dbReference type="KEGG" id="zmk:HG535_0D05610"/>
<dbReference type="SUPFAM" id="SSF103506">
    <property type="entry name" value="Mitochondrial carrier"/>
    <property type="match status" value="1"/>
</dbReference>
<proteinExistence type="predicted"/>
<keyword evidence="4" id="KW-0472">Membrane</keyword>
<dbReference type="GO" id="GO:0016020">
    <property type="term" value="C:membrane"/>
    <property type="evidence" value="ECO:0007669"/>
    <property type="project" value="UniProtKB-SubCell"/>
</dbReference>
<evidence type="ECO:0000256" key="3">
    <source>
        <dbReference type="ARBA" id="ARBA00022989"/>
    </source>
</evidence>
<evidence type="ECO:0000256" key="4">
    <source>
        <dbReference type="ARBA" id="ARBA00023136"/>
    </source>
</evidence>
<keyword evidence="3" id="KW-1133">Transmembrane helix</keyword>
<reference evidence="5 6" key="1">
    <citation type="submission" date="2020-07" db="EMBL/GenBank/DDBJ databases">
        <title>The yeast mating-type switching endonuclease HO is a domesticated member of an unorthodox homing genetic element family.</title>
        <authorList>
            <person name="Coughlan A.Y."/>
            <person name="Lombardi L."/>
            <person name="Braun-Galleani S."/>
            <person name="Martos A.R."/>
            <person name="Galeote V."/>
            <person name="Bigey F."/>
            <person name="Dequin S."/>
            <person name="Byrne K.P."/>
            <person name="Wolfe K.H."/>
        </authorList>
    </citation>
    <scope>NUCLEOTIDE SEQUENCE [LARGE SCALE GENOMIC DNA]</scope>
    <source>
        <strain evidence="5 6">NRRL Y-6702</strain>
    </source>
</reference>
<dbReference type="OrthoDB" id="77989at2759"/>
<evidence type="ECO:0008006" key="7">
    <source>
        <dbReference type="Google" id="ProtNLM"/>
    </source>
</evidence>
<dbReference type="RefSeq" id="XP_037144579.1">
    <property type="nucleotide sequence ID" value="XM_037288684.1"/>
</dbReference>
<accession>A0A7H9B515</accession>
<keyword evidence="2" id="KW-0812">Transmembrane</keyword>